<name>A0A5J4NZK5_9TREM</name>
<dbReference type="PANTHER" id="PTHR43434">
    <property type="entry name" value="PHOSPHOGLYCOLATE PHOSPHATASE"/>
    <property type="match status" value="1"/>
</dbReference>
<sequence>MAVGVLSGVGKREDLEEAWFQVGDEKSDKKANPATTLQSTKFHIVRSVADILPLVLPDSSIPVRLHCTRARVHDDEDLTGGCSHSSFRLKVRTSIEMAQKFSNILGYSPDTRQAAGGMLAESSMLHIRDCLGYLLTLNGYGLKRSAHIVNEIWYTPELSPDDMLPGAIETIRELKRNGLRIAVNTSDGHVACASFLACSKLHDQIDMVLSAEDADRYPKPLPHTVHRIMDAMSCKPEQTIVVGDTPADLISGHAAGVGLTIGVLSGFSLAHNLLPHADLLMPNVTYLQRVVQRDAD</sequence>
<dbReference type="EMBL" id="QNGE01000289">
    <property type="protein sequence ID" value="KAA3681075.1"/>
    <property type="molecule type" value="Genomic_DNA"/>
</dbReference>
<evidence type="ECO:0008006" key="3">
    <source>
        <dbReference type="Google" id="ProtNLM"/>
    </source>
</evidence>
<evidence type="ECO:0000313" key="1">
    <source>
        <dbReference type="EMBL" id="KAA3681075.1"/>
    </source>
</evidence>
<dbReference type="Proteomes" id="UP000324629">
    <property type="component" value="Unassembled WGS sequence"/>
</dbReference>
<organism evidence="1 2">
    <name type="scientific">Paragonimus westermani</name>
    <dbReference type="NCBI Taxonomy" id="34504"/>
    <lineage>
        <taxon>Eukaryota</taxon>
        <taxon>Metazoa</taxon>
        <taxon>Spiralia</taxon>
        <taxon>Lophotrochozoa</taxon>
        <taxon>Platyhelminthes</taxon>
        <taxon>Trematoda</taxon>
        <taxon>Digenea</taxon>
        <taxon>Plagiorchiida</taxon>
        <taxon>Troglotremata</taxon>
        <taxon>Troglotrematidae</taxon>
        <taxon>Paragonimus</taxon>
    </lineage>
</organism>
<dbReference type="SUPFAM" id="SSF56784">
    <property type="entry name" value="HAD-like"/>
    <property type="match status" value="1"/>
</dbReference>
<dbReference type="GO" id="GO:0006281">
    <property type="term" value="P:DNA repair"/>
    <property type="evidence" value="ECO:0007669"/>
    <property type="project" value="TreeGrafter"/>
</dbReference>
<protein>
    <recommendedName>
        <fullName evidence="3">Phosphoglycolate phosphatase</fullName>
    </recommendedName>
</protein>
<gene>
    <name evidence="1" type="ORF">DEA37_0005887</name>
</gene>
<keyword evidence="2" id="KW-1185">Reference proteome</keyword>
<dbReference type="InterPro" id="IPR036412">
    <property type="entry name" value="HAD-like_sf"/>
</dbReference>
<dbReference type="PANTHER" id="PTHR43434:SF22">
    <property type="entry name" value="PHOSPHOGLYCOLATE PHOSPHATASE"/>
    <property type="match status" value="1"/>
</dbReference>
<proteinExistence type="predicted"/>
<dbReference type="InterPro" id="IPR041492">
    <property type="entry name" value="HAD_2"/>
</dbReference>
<comment type="caution">
    <text evidence="1">The sequence shown here is derived from an EMBL/GenBank/DDBJ whole genome shotgun (WGS) entry which is preliminary data.</text>
</comment>
<dbReference type="InterPro" id="IPR050155">
    <property type="entry name" value="HAD-like_hydrolase_sf"/>
</dbReference>
<evidence type="ECO:0000313" key="2">
    <source>
        <dbReference type="Proteomes" id="UP000324629"/>
    </source>
</evidence>
<dbReference type="AlphaFoldDB" id="A0A5J4NZK5"/>
<dbReference type="GO" id="GO:0008967">
    <property type="term" value="F:phosphoglycolate phosphatase activity"/>
    <property type="evidence" value="ECO:0007669"/>
    <property type="project" value="TreeGrafter"/>
</dbReference>
<accession>A0A5J4NZK5</accession>
<dbReference type="InterPro" id="IPR023214">
    <property type="entry name" value="HAD_sf"/>
</dbReference>
<dbReference type="Gene3D" id="3.40.50.1000">
    <property type="entry name" value="HAD superfamily/HAD-like"/>
    <property type="match status" value="1"/>
</dbReference>
<dbReference type="Pfam" id="PF13419">
    <property type="entry name" value="HAD_2"/>
    <property type="match status" value="1"/>
</dbReference>
<reference evidence="1 2" key="1">
    <citation type="journal article" date="2019" name="Gigascience">
        <title>Whole-genome sequence of the oriental lung fluke Paragonimus westermani.</title>
        <authorList>
            <person name="Oey H."/>
            <person name="Zakrzewski M."/>
            <person name="Narain K."/>
            <person name="Devi K.R."/>
            <person name="Agatsuma T."/>
            <person name="Nawaratna S."/>
            <person name="Gobert G.N."/>
            <person name="Jones M.K."/>
            <person name="Ragan M.A."/>
            <person name="McManus D.P."/>
            <person name="Krause L."/>
        </authorList>
    </citation>
    <scope>NUCLEOTIDE SEQUENCE [LARGE SCALE GENOMIC DNA]</scope>
    <source>
        <strain evidence="1 2">IND2009</strain>
    </source>
</reference>